<dbReference type="Proteomes" id="UP001597191">
    <property type="component" value="Unassembled WGS sequence"/>
</dbReference>
<dbReference type="Gene3D" id="3.30.460.10">
    <property type="entry name" value="Beta Polymerase, domain 2"/>
    <property type="match status" value="1"/>
</dbReference>
<dbReference type="InterPro" id="IPR025184">
    <property type="entry name" value="AadA_C"/>
</dbReference>
<dbReference type="InterPro" id="IPR043519">
    <property type="entry name" value="NT_sf"/>
</dbReference>
<dbReference type="SUPFAM" id="SSF81301">
    <property type="entry name" value="Nucleotidyltransferase"/>
    <property type="match status" value="1"/>
</dbReference>
<gene>
    <name evidence="4" type="ORF">ACFQ4R_10825</name>
</gene>
<evidence type="ECO:0000256" key="1">
    <source>
        <dbReference type="ARBA" id="ARBA00022679"/>
    </source>
</evidence>
<dbReference type="Pfam" id="PF13427">
    <property type="entry name" value="AadA_C"/>
    <property type="match status" value="1"/>
</dbReference>
<dbReference type="GO" id="GO:0016779">
    <property type="term" value="F:nucleotidyltransferase activity"/>
    <property type="evidence" value="ECO:0007669"/>
    <property type="project" value="UniProtKB-KW"/>
</dbReference>
<keyword evidence="1" id="KW-0808">Transferase</keyword>
<accession>A0ABW4BRI5</accession>
<organism evidence="4 5">
    <name type="scientific">Lapidilactobacillus gannanensis</name>
    <dbReference type="NCBI Taxonomy" id="2486002"/>
    <lineage>
        <taxon>Bacteria</taxon>
        <taxon>Bacillati</taxon>
        <taxon>Bacillota</taxon>
        <taxon>Bacilli</taxon>
        <taxon>Lactobacillales</taxon>
        <taxon>Lactobacillaceae</taxon>
        <taxon>Lapidilactobacillus</taxon>
    </lineage>
</organism>
<keyword evidence="5" id="KW-1185">Reference proteome</keyword>
<name>A0ABW4BRI5_9LACO</name>
<reference evidence="5" key="1">
    <citation type="journal article" date="2019" name="Int. J. Syst. Evol. Microbiol.">
        <title>The Global Catalogue of Microorganisms (GCM) 10K type strain sequencing project: providing services to taxonomists for standard genome sequencing and annotation.</title>
        <authorList>
            <consortium name="The Broad Institute Genomics Platform"/>
            <consortium name="The Broad Institute Genome Sequencing Center for Infectious Disease"/>
            <person name="Wu L."/>
            <person name="Ma J."/>
        </authorList>
    </citation>
    <scope>NUCLEOTIDE SEQUENCE [LARGE SCALE GENOMIC DNA]</scope>
    <source>
        <strain evidence="5">CCM 8937</strain>
    </source>
</reference>
<evidence type="ECO:0000259" key="3">
    <source>
        <dbReference type="Pfam" id="PF13427"/>
    </source>
</evidence>
<dbReference type="EMBL" id="JBHTOH010000093">
    <property type="protein sequence ID" value="MFD1412072.1"/>
    <property type="molecule type" value="Genomic_DNA"/>
</dbReference>
<keyword evidence="4" id="KW-0548">Nucleotidyltransferase</keyword>
<dbReference type="CDD" id="cd05403">
    <property type="entry name" value="NT_KNTase_like"/>
    <property type="match status" value="1"/>
</dbReference>
<dbReference type="InterPro" id="IPR002934">
    <property type="entry name" value="Polymerase_NTP_transf_dom"/>
</dbReference>
<proteinExistence type="predicted"/>
<dbReference type="Pfam" id="PF01909">
    <property type="entry name" value="NTP_transf_2"/>
    <property type="match status" value="1"/>
</dbReference>
<dbReference type="RefSeq" id="WP_125648508.1">
    <property type="nucleotide sequence ID" value="NZ_JBHTOH010000093.1"/>
</dbReference>
<comment type="caution">
    <text evidence="4">The sequence shown here is derived from an EMBL/GenBank/DDBJ whole genome shotgun (WGS) entry which is preliminary data.</text>
</comment>
<evidence type="ECO:0000313" key="4">
    <source>
        <dbReference type="EMBL" id="MFD1412072.1"/>
    </source>
</evidence>
<feature type="domain" description="Polymerase nucleotidyl transferase" evidence="2">
    <location>
        <begin position="27"/>
        <end position="64"/>
    </location>
</feature>
<protein>
    <submittedName>
        <fullName evidence="4">Aminoglycoside adenylyltransferase domain-containing protein</fullName>
    </submittedName>
</protein>
<sequence length="257" mass="29236">MSQNNKIARLLVHLQQDLPVLLGDNLVGVYLHGSYVLKSYHENVSDLDYIIVVKEPLTDQQKLTLMTWTVTTGWQLAPKKGLEFHVLLEKWTQNFIQPLPFDFHFSPMHWPDYQENPLQYVQQMQGTDPDLAAHLTILTHYGEVISGPVIKDVFAPIPRTAYLKNILADVSAAEQEILTNPVYVSLNLARVLAYIQTDRILSKAAGGRWLLEQNILNHDQRQLISWCLAQYEATTTSELPVTTAVCQRLCQAITKCN</sequence>
<evidence type="ECO:0000259" key="2">
    <source>
        <dbReference type="Pfam" id="PF01909"/>
    </source>
</evidence>
<feature type="domain" description="Adenylyltransferase AadA C-terminal" evidence="3">
    <location>
        <begin position="152"/>
        <end position="240"/>
    </location>
</feature>
<evidence type="ECO:0000313" key="5">
    <source>
        <dbReference type="Proteomes" id="UP001597191"/>
    </source>
</evidence>